<evidence type="ECO:0000313" key="2">
    <source>
        <dbReference type="EMBL" id="MCV9385148.1"/>
    </source>
</evidence>
<evidence type="ECO:0000259" key="1">
    <source>
        <dbReference type="Pfam" id="PF14403"/>
    </source>
</evidence>
<feature type="domain" description="Circularly permuted ATP-grasp type 2" evidence="1">
    <location>
        <begin position="83"/>
        <end position="461"/>
    </location>
</feature>
<dbReference type="InterPro" id="IPR051680">
    <property type="entry name" value="ATP-dep_Glu-Cys_Ligase-2"/>
</dbReference>
<accession>A0ABT3CNP5</accession>
<sequence length="486" mass="54914">MNAQILKSYQVEDHLLDEVFDHKGQIRAPYKRLYDYFNKYGSDDFKRVNEATKLSFLLQGITFATYAENPKGTERIFPFDLMPRIITGSEWKELEKGLIQRNIAINLFLKDIYNEKKILKDKIVPSELIFSSVNYNKYMVDFEPPGGIYNHISGTDLIKHSDGNFYVLEDNVRCPSGVSYVLSNRDALKKSLSQLFKALKVGTVFDYPEALSNCLHSVAPDGVDEATCAVLTPGMYNSAYYEHSFLAQSMGLELVEGRDLFVENGFLYMKTIYGQKKLDVLYRRIDDDFLDPLAFNPDSMLGVPGLMDVYRQGNVSLINAPGTGASDDKAVYSYIPQIVKYYLGEDPILQNVHTYQCEIPSEMDHVVNNLEKLVVKPVDQSGGYGIFVGSSASKAECEEMKQKIKQEPREYVAQPIMNLSSHSTYIDDTSQFEPRHVDLRAFTLLGKDYEYVLKGGLTRVALKRGSLIVNSSQGGGSKDTWVTELD</sequence>
<reference evidence="2 3" key="1">
    <citation type="submission" date="2022-10" db="EMBL/GenBank/DDBJ databases">
        <title>Comparative genomics and taxonomic characterization of three novel marine species of genus Reichenbachiella exhibiting antioxidant and polysaccharide degradation activities.</title>
        <authorList>
            <person name="Muhammad N."/>
            <person name="Lee Y.-J."/>
            <person name="Ko J."/>
            <person name="Kim S.-G."/>
        </authorList>
    </citation>
    <scope>NUCLEOTIDE SEQUENCE [LARGE SCALE GENOMIC DNA]</scope>
    <source>
        <strain evidence="2 3">ABR2-5</strain>
    </source>
</reference>
<dbReference type="Pfam" id="PF14403">
    <property type="entry name" value="CP_ATPgrasp_2"/>
    <property type="match status" value="1"/>
</dbReference>
<dbReference type="InterPro" id="IPR025841">
    <property type="entry name" value="CP_ATPgrasp_2"/>
</dbReference>
<dbReference type="EMBL" id="JAOYOD010000001">
    <property type="protein sequence ID" value="MCV9385148.1"/>
    <property type="molecule type" value="Genomic_DNA"/>
</dbReference>
<dbReference type="Gene3D" id="3.40.50.11290">
    <property type="match status" value="1"/>
</dbReference>
<comment type="caution">
    <text evidence="2">The sequence shown here is derived from an EMBL/GenBank/DDBJ whole genome shotgun (WGS) entry which is preliminary data.</text>
</comment>
<keyword evidence="3" id="KW-1185">Reference proteome</keyword>
<dbReference type="RefSeq" id="WP_264135942.1">
    <property type="nucleotide sequence ID" value="NZ_JAOYOD010000001.1"/>
</dbReference>
<organism evidence="2 3">
    <name type="scientific">Reichenbachiella ulvae</name>
    <dbReference type="NCBI Taxonomy" id="2980104"/>
    <lineage>
        <taxon>Bacteria</taxon>
        <taxon>Pseudomonadati</taxon>
        <taxon>Bacteroidota</taxon>
        <taxon>Cytophagia</taxon>
        <taxon>Cytophagales</taxon>
        <taxon>Reichenbachiellaceae</taxon>
        <taxon>Reichenbachiella</taxon>
    </lineage>
</organism>
<proteinExistence type="predicted"/>
<dbReference type="InterPro" id="IPR016450">
    <property type="entry name" value="UCP005522"/>
</dbReference>
<dbReference type="Proteomes" id="UP001300692">
    <property type="component" value="Unassembled WGS sequence"/>
</dbReference>
<gene>
    <name evidence="2" type="ORF">N7U62_00660</name>
</gene>
<protein>
    <submittedName>
        <fullName evidence="2">Circularly permuted type 2 ATP-grasp protein</fullName>
    </submittedName>
</protein>
<name>A0ABT3CNP5_9BACT</name>
<dbReference type="SUPFAM" id="SSF56059">
    <property type="entry name" value="Glutathione synthetase ATP-binding domain-like"/>
    <property type="match status" value="1"/>
</dbReference>
<dbReference type="PANTHER" id="PTHR34595">
    <property type="entry name" value="BLR5612 PROTEIN"/>
    <property type="match status" value="1"/>
</dbReference>
<dbReference type="PANTHER" id="PTHR34595:SF7">
    <property type="entry name" value="SLL1039 PROTEIN"/>
    <property type="match status" value="1"/>
</dbReference>
<dbReference type="PIRSF" id="PIRSF005522">
    <property type="entry name" value="UCP005522"/>
    <property type="match status" value="1"/>
</dbReference>
<dbReference type="Gene3D" id="3.30.1490.270">
    <property type="match status" value="1"/>
</dbReference>
<evidence type="ECO:0000313" key="3">
    <source>
        <dbReference type="Proteomes" id="UP001300692"/>
    </source>
</evidence>